<organism evidence="8 9">
    <name type="scientific">Pseudazoarcus pumilus</name>
    <dbReference type="NCBI Taxonomy" id="2067960"/>
    <lineage>
        <taxon>Bacteria</taxon>
        <taxon>Pseudomonadati</taxon>
        <taxon>Pseudomonadota</taxon>
        <taxon>Betaproteobacteria</taxon>
        <taxon>Rhodocyclales</taxon>
        <taxon>Zoogloeaceae</taxon>
        <taxon>Pseudazoarcus</taxon>
    </lineage>
</organism>
<keyword evidence="3 5" id="KW-0012">Acyltransferase</keyword>
<dbReference type="GO" id="GO:0003985">
    <property type="term" value="F:acetyl-CoA C-acetyltransferase activity"/>
    <property type="evidence" value="ECO:0007669"/>
    <property type="project" value="UniProtKB-EC"/>
</dbReference>
<dbReference type="KEGG" id="atw:C0099_02010"/>
<protein>
    <submittedName>
        <fullName evidence="8">Acetyl-CoA C-acyltransferase</fullName>
        <ecNumber evidence="8">2.3.1.9</ecNumber>
    </submittedName>
</protein>
<dbReference type="PROSITE" id="PS00099">
    <property type="entry name" value="THIOLASE_3"/>
    <property type="match status" value="1"/>
</dbReference>
<evidence type="ECO:0000256" key="1">
    <source>
        <dbReference type="ARBA" id="ARBA00010982"/>
    </source>
</evidence>
<dbReference type="InterPro" id="IPR020610">
    <property type="entry name" value="Thiolase_AS"/>
</dbReference>
<proteinExistence type="inferred from homology"/>
<dbReference type="InterPro" id="IPR020613">
    <property type="entry name" value="Thiolase_CS"/>
</dbReference>
<dbReference type="InterPro" id="IPR016039">
    <property type="entry name" value="Thiolase-like"/>
</dbReference>
<dbReference type="NCBIfam" id="NF006030">
    <property type="entry name" value="PRK08170.1"/>
    <property type="match status" value="1"/>
</dbReference>
<evidence type="ECO:0000259" key="6">
    <source>
        <dbReference type="Pfam" id="PF00108"/>
    </source>
</evidence>
<accession>A0A2I6S3L7</accession>
<dbReference type="SUPFAM" id="SSF53901">
    <property type="entry name" value="Thiolase-like"/>
    <property type="match status" value="2"/>
</dbReference>
<feature type="domain" description="Thiolase N-terminal" evidence="6">
    <location>
        <begin position="5"/>
        <end position="278"/>
    </location>
</feature>
<evidence type="ECO:0000256" key="5">
    <source>
        <dbReference type="RuleBase" id="RU003557"/>
    </source>
</evidence>
<dbReference type="RefSeq" id="WP_102245891.1">
    <property type="nucleotide sequence ID" value="NZ_CP025682.1"/>
</dbReference>
<sequence length="427" mass="45236">MSEAIYIVDGARTPFLKARGRPGPFSAADLATACGTQLLARQPFAPDALDQVILGCASPAPDEANIARVVALRMGCGHRMPAWTTQRNCASGLQAIDSACAEIRLGRAELMLAGGVDALSRTPLMFSDAFVRWLADWRGAPGLRARLRLMRRLRLRDLAPEPALVRGLTDPVIGQMMGQTAENLAARFGISRDEMDTWALRSHARAVAAREAGLFDEIVPLIGPDGALYASDDGVRPDSGPADLARLKPLFDRKYGNVTAGNSSQVTDGAAWLVLASERAVERHGLRPQARIVDCAWAALDPAEMGLGPVHACAPLLARNDLSGSDIGLWEINEAFAAQVIACLRAWEDEDYCRDEFGMDCGTGAPPIGRINIDGGAIALGHPVGATGPRIVLHLVAAMRREAVARGIATLCVGGGQGGAMLLEAVE</sequence>
<comment type="similarity">
    <text evidence="1 5">Belongs to the thiolase-like superfamily. Thiolase family.</text>
</comment>
<dbReference type="InterPro" id="IPR020617">
    <property type="entry name" value="Thiolase_C"/>
</dbReference>
<dbReference type="AlphaFoldDB" id="A0A2I6S3L7"/>
<evidence type="ECO:0000259" key="7">
    <source>
        <dbReference type="Pfam" id="PF02803"/>
    </source>
</evidence>
<evidence type="ECO:0000256" key="4">
    <source>
        <dbReference type="PIRSR" id="PIRSR000429-1"/>
    </source>
</evidence>
<evidence type="ECO:0000256" key="3">
    <source>
        <dbReference type="ARBA" id="ARBA00023315"/>
    </source>
</evidence>
<dbReference type="EMBL" id="CP025682">
    <property type="protein sequence ID" value="AUN93817.1"/>
    <property type="molecule type" value="Genomic_DNA"/>
</dbReference>
<feature type="active site" description="Proton acceptor" evidence="4">
    <location>
        <position position="382"/>
    </location>
</feature>
<gene>
    <name evidence="8" type="ORF">C0099_02010</name>
</gene>
<evidence type="ECO:0000256" key="2">
    <source>
        <dbReference type="ARBA" id="ARBA00022679"/>
    </source>
</evidence>
<dbReference type="PROSITE" id="PS00737">
    <property type="entry name" value="THIOLASE_2"/>
    <property type="match status" value="1"/>
</dbReference>
<reference evidence="8 9" key="1">
    <citation type="submission" date="2018-01" db="EMBL/GenBank/DDBJ databases">
        <authorList>
            <person name="Fu G.-Y."/>
        </authorList>
    </citation>
    <scope>NUCLEOTIDE SEQUENCE [LARGE SCALE GENOMIC DNA]</scope>
    <source>
        <strain evidence="8 9">SY39</strain>
    </source>
</reference>
<feature type="domain" description="Thiolase C-terminal" evidence="7">
    <location>
        <begin position="287"/>
        <end position="424"/>
    </location>
</feature>
<dbReference type="NCBIfam" id="TIGR01930">
    <property type="entry name" value="AcCoA-C-Actrans"/>
    <property type="match status" value="1"/>
</dbReference>
<dbReference type="Proteomes" id="UP000242205">
    <property type="component" value="Chromosome"/>
</dbReference>
<feature type="active site" description="Acyl-thioester intermediate" evidence="4">
    <location>
        <position position="89"/>
    </location>
</feature>
<dbReference type="InterPro" id="IPR002155">
    <property type="entry name" value="Thiolase"/>
</dbReference>
<dbReference type="PANTHER" id="PTHR18919:SF151">
    <property type="entry name" value="BLR2427 PROTEIN"/>
    <property type="match status" value="1"/>
</dbReference>
<dbReference type="OrthoDB" id="6139495at2"/>
<evidence type="ECO:0000313" key="9">
    <source>
        <dbReference type="Proteomes" id="UP000242205"/>
    </source>
</evidence>
<evidence type="ECO:0000313" key="8">
    <source>
        <dbReference type="EMBL" id="AUN93817.1"/>
    </source>
</evidence>
<dbReference type="PANTHER" id="PTHR18919">
    <property type="entry name" value="ACETYL-COA C-ACYLTRANSFERASE"/>
    <property type="match status" value="1"/>
</dbReference>
<dbReference type="CDD" id="cd00751">
    <property type="entry name" value="thiolase"/>
    <property type="match status" value="1"/>
</dbReference>
<dbReference type="Pfam" id="PF02803">
    <property type="entry name" value="Thiolase_C"/>
    <property type="match status" value="1"/>
</dbReference>
<dbReference type="PIRSF" id="PIRSF000429">
    <property type="entry name" value="Ac-CoA_Ac_transf"/>
    <property type="match status" value="1"/>
</dbReference>
<name>A0A2I6S3L7_9RHOO</name>
<dbReference type="Pfam" id="PF00108">
    <property type="entry name" value="Thiolase_N"/>
    <property type="match status" value="1"/>
</dbReference>
<keyword evidence="2 5" id="KW-0808">Transferase</keyword>
<keyword evidence="9" id="KW-1185">Reference proteome</keyword>
<dbReference type="InterPro" id="IPR020616">
    <property type="entry name" value="Thiolase_N"/>
</dbReference>
<feature type="active site" description="Proton acceptor" evidence="4">
    <location>
        <position position="412"/>
    </location>
</feature>
<dbReference type="Gene3D" id="3.40.47.10">
    <property type="match status" value="1"/>
</dbReference>
<dbReference type="EC" id="2.3.1.9" evidence="8"/>